<dbReference type="RefSeq" id="WP_024076386.1">
    <property type="nucleotide sequence ID" value="NZ_CP063233.1"/>
</dbReference>
<accession>A0A7M2J2V2</accession>
<gene>
    <name evidence="1" type="ORF">IM720_21215</name>
</gene>
<protein>
    <submittedName>
        <fullName evidence="1">Uncharacterized protein</fullName>
    </submittedName>
</protein>
<dbReference type="Proteomes" id="UP000593833">
    <property type="component" value="Chromosome"/>
</dbReference>
<dbReference type="AlphaFoldDB" id="A0A7M2J2V2"/>
<evidence type="ECO:0000313" key="2">
    <source>
        <dbReference type="Proteomes" id="UP000593833"/>
    </source>
</evidence>
<dbReference type="EMBL" id="CP063233">
    <property type="protein sequence ID" value="QOU03220.1"/>
    <property type="molecule type" value="Genomic_DNA"/>
</dbReference>
<sequence length="97" mass="10913">MSDEEFEVMFFYFDNECGFNLYVGSAGASGSQGGCWKTAIGYSAMNITLPNYEIMNFATESLLVADRGVSKVHSQPLRAWKEWCRFHEVSDEILPLA</sequence>
<reference evidence="1 2" key="1">
    <citation type="submission" date="2020-10" db="EMBL/GenBank/DDBJ databases">
        <title>Complete genome sequence of a novel Pseudomonas fluorescens strain isolated from the flower of kumarahou (Pomaderris kumeraho).</title>
        <authorList>
            <person name="Summers M.C."/>
            <person name="Nowak V."/>
            <person name="Fairhurst M.J."/>
            <person name="Owen J.G."/>
            <person name="Gerth M.L."/>
            <person name="Patrick W.M."/>
        </authorList>
    </citation>
    <scope>NUCLEOTIDE SEQUENCE [LARGE SCALE GENOMIC DNA]</scope>
    <source>
        <strain evidence="1 2">KF1</strain>
    </source>
</reference>
<evidence type="ECO:0000313" key="1">
    <source>
        <dbReference type="EMBL" id="QOU03220.1"/>
    </source>
</evidence>
<name>A0A7M2J2V2_PSEFL</name>
<proteinExistence type="predicted"/>
<organism evidence="1 2">
    <name type="scientific">Pseudomonas fluorescens</name>
    <dbReference type="NCBI Taxonomy" id="294"/>
    <lineage>
        <taxon>Bacteria</taxon>
        <taxon>Pseudomonadati</taxon>
        <taxon>Pseudomonadota</taxon>
        <taxon>Gammaproteobacteria</taxon>
        <taxon>Pseudomonadales</taxon>
        <taxon>Pseudomonadaceae</taxon>
        <taxon>Pseudomonas</taxon>
    </lineage>
</organism>